<evidence type="ECO:0000256" key="3">
    <source>
        <dbReference type="SAM" id="SignalP"/>
    </source>
</evidence>
<dbReference type="PROSITE" id="PS51352">
    <property type="entry name" value="THIOREDOXIN_2"/>
    <property type="match status" value="1"/>
</dbReference>
<dbReference type="Pfam" id="PF13462">
    <property type="entry name" value="Thioredoxin_4"/>
    <property type="match status" value="1"/>
</dbReference>
<comment type="function">
    <text evidence="1">May be required for disulfide bond formation in some proteins.</text>
</comment>
<name>A0A211ZF80_9PROT</name>
<comment type="caution">
    <text evidence="5">The sequence shown here is derived from an EMBL/GenBank/DDBJ whole genome shotgun (WGS) entry which is preliminary data.</text>
</comment>
<feature type="chain" id="PRO_5013097961" description="Thioredoxin domain-containing protein" evidence="3">
    <location>
        <begin position="45"/>
        <end position="235"/>
    </location>
</feature>
<sequence length="235" mass="25324">MPGRHRDDICGREARTHGDHRMLKTLLAGLALAAATFMAGSASAQDSGKAWDPKITDKDYVLGKADAPVTVLEFASFTCPHCAAFTNDVLPQIEKSYIDTGKVKLVFRQFPLNGLDLRAGMMARCAPREQYFNIAKVLFAQQQSWALSDPNAALSALAQIGGMAGLPKDKFDACLADNSIADGIVNGMQAAQTEYQVNATPTFVVEGEKIEGEASFDTFKAIFDKKLAEKGVTTN</sequence>
<comment type="similarity">
    <text evidence="2">Belongs to the thioredoxin family. DsbA subfamily.</text>
</comment>
<dbReference type="InterPro" id="IPR012336">
    <property type="entry name" value="Thioredoxin-like_fold"/>
</dbReference>
<dbReference type="AlphaFoldDB" id="A0A211ZF80"/>
<dbReference type="STRING" id="1122125.GCA_000423185_01558"/>
<dbReference type="InterPro" id="IPR036249">
    <property type="entry name" value="Thioredoxin-like_sf"/>
</dbReference>
<dbReference type="Proteomes" id="UP000196655">
    <property type="component" value="Unassembled WGS sequence"/>
</dbReference>
<keyword evidence="3" id="KW-0732">Signal</keyword>
<organism evidence="5 6">
    <name type="scientific">Inquilinus limosus</name>
    <dbReference type="NCBI Taxonomy" id="171674"/>
    <lineage>
        <taxon>Bacteria</taxon>
        <taxon>Pseudomonadati</taxon>
        <taxon>Pseudomonadota</taxon>
        <taxon>Alphaproteobacteria</taxon>
        <taxon>Rhodospirillales</taxon>
        <taxon>Rhodospirillaceae</taxon>
        <taxon>Inquilinus</taxon>
    </lineage>
</organism>
<evidence type="ECO:0000313" key="5">
    <source>
        <dbReference type="EMBL" id="OWJ63921.1"/>
    </source>
</evidence>
<keyword evidence="6" id="KW-1185">Reference proteome</keyword>
<feature type="signal peptide" evidence="3">
    <location>
        <begin position="1"/>
        <end position="44"/>
    </location>
</feature>
<accession>A0A211ZF80</accession>
<gene>
    <name evidence="5" type="ORF">BWR60_27225</name>
</gene>
<dbReference type="SUPFAM" id="SSF52833">
    <property type="entry name" value="Thioredoxin-like"/>
    <property type="match status" value="1"/>
</dbReference>
<evidence type="ECO:0000313" key="6">
    <source>
        <dbReference type="Proteomes" id="UP000196655"/>
    </source>
</evidence>
<protein>
    <recommendedName>
        <fullName evidence="4">Thioredoxin domain-containing protein</fullName>
    </recommendedName>
</protein>
<dbReference type="PANTHER" id="PTHR13887:SF56">
    <property type="entry name" value="THIOREDOXIN-LIKE REDUCTASE RV2466C"/>
    <property type="match status" value="1"/>
</dbReference>
<proteinExistence type="inferred from homology"/>
<dbReference type="PANTHER" id="PTHR13887">
    <property type="entry name" value="GLUTATHIONE S-TRANSFERASE KAPPA"/>
    <property type="match status" value="1"/>
</dbReference>
<evidence type="ECO:0000256" key="2">
    <source>
        <dbReference type="ARBA" id="ARBA00005791"/>
    </source>
</evidence>
<dbReference type="InterPro" id="IPR013766">
    <property type="entry name" value="Thioredoxin_domain"/>
</dbReference>
<evidence type="ECO:0000256" key="1">
    <source>
        <dbReference type="ARBA" id="ARBA00003565"/>
    </source>
</evidence>
<reference evidence="6" key="1">
    <citation type="submission" date="2017-05" db="EMBL/GenBank/DDBJ databases">
        <authorList>
            <person name="Macchi M."/>
            <person name="Festa S."/>
            <person name="Coppotelli B.M."/>
            <person name="Morelli I.S."/>
        </authorList>
    </citation>
    <scope>NUCLEOTIDE SEQUENCE [LARGE SCALE GENOMIC DNA]</scope>
    <source>
        <strain evidence="6">I</strain>
    </source>
</reference>
<dbReference type="Gene3D" id="3.40.30.10">
    <property type="entry name" value="Glutaredoxin"/>
    <property type="match status" value="1"/>
</dbReference>
<evidence type="ECO:0000259" key="4">
    <source>
        <dbReference type="PROSITE" id="PS51352"/>
    </source>
</evidence>
<dbReference type="EMBL" id="NHON01000074">
    <property type="protein sequence ID" value="OWJ63921.1"/>
    <property type="molecule type" value="Genomic_DNA"/>
</dbReference>
<feature type="domain" description="Thioredoxin" evidence="4">
    <location>
        <begin position="31"/>
        <end position="228"/>
    </location>
</feature>